<keyword evidence="2" id="KW-0808">Transferase</keyword>
<dbReference type="OrthoDB" id="1934719at2759"/>
<keyword evidence="2" id="KW-0695">RNA-directed DNA polymerase</keyword>
<dbReference type="AlphaFoldDB" id="A0A5B6VS37"/>
<dbReference type="EMBL" id="SMMG02000005">
    <property type="protein sequence ID" value="KAA3472229.1"/>
    <property type="molecule type" value="Genomic_DNA"/>
</dbReference>
<name>A0A5B6VS37_9ROSI</name>
<keyword evidence="2" id="KW-0548">Nucleotidyltransferase</keyword>
<organism evidence="2 3">
    <name type="scientific">Gossypium australe</name>
    <dbReference type="NCBI Taxonomy" id="47621"/>
    <lineage>
        <taxon>Eukaryota</taxon>
        <taxon>Viridiplantae</taxon>
        <taxon>Streptophyta</taxon>
        <taxon>Embryophyta</taxon>
        <taxon>Tracheophyta</taxon>
        <taxon>Spermatophyta</taxon>
        <taxon>Magnoliopsida</taxon>
        <taxon>eudicotyledons</taxon>
        <taxon>Gunneridae</taxon>
        <taxon>Pentapetalae</taxon>
        <taxon>rosids</taxon>
        <taxon>malvids</taxon>
        <taxon>Malvales</taxon>
        <taxon>Malvaceae</taxon>
        <taxon>Malvoideae</taxon>
        <taxon>Gossypium</taxon>
    </lineage>
</organism>
<evidence type="ECO:0000259" key="1">
    <source>
        <dbReference type="PROSITE" id="PS50878"/>
    </source>
</evidence>
<gene>
    <name evidence="2" type="ORF">EPI10_022728</name>
</gene>
<evidence type="ECO:0000313" key="3">
    <source>
        <dbReference type="Proteomes" id="UP000325315"/>
    </source>
</evidence>
<protein>
    <submittedName>
        <fullName evidence="2">Reverse transcriptase</fullName>
    </submittedName>
</protein>
<dbReference type="PROSITE" id="PS50878">
    <property type="entry name" value="RT_POL"/>
    <property type="match status" value="1"/>
</dbReference>
<dbReference type="CDD" id="cd01650">
    <property type="entry name" value="RT_nLTR_like"/>
    <property type="match status" value="1"/>
</dbReference>
<dbReference type="GO" id="GO:0003964">
    <property type="term" value="F:RNA-directed DNA polymerase activity"/>
    <property type="evidence" value="ECO:0007669"/>
    <property type="project" value="UniProtKB-KW"/>
</dbReference>
<dbReference type="InterPro" id="IPR052343">
    <property type="entry name" value="Retrotransposon-Effector_Assoc"/>
</dbReference>
<reference evidence="3" key="1">
    <citation type="journal article" date="2019" name="Plant Biotechnol. J.">
        <title>Genome sequencing of the Australian wild diploid species Gossypium australe highlights disease resistance and delayed gland morphogenesis.</title>
        <authorList>
            <person name="Cai Y."/>
            <person name="Cai X."/>
            <person name="Wang Q."/>
            <person name="Wang P."/>
            <person name="Zhang Y."/>
            <person name="Cai C."/>
            <person name="Xu Y."/>
            <person name="Wang K."/>
            <person name="Zhou Z."/>
            <person name="Wang C."/>
            <person name="Geng S."/>
            <person name="Li B."/>
            <person name="Dong Q."/>
            <person name="Hou Y."/>
            <person name="Wang H."/>
            <person name="Ai P."/>
            <person name="Liu Z."/>
            <person name="Yi F."/>
            <person name="Sun M."/>
            <person name="An G."/>
            <person name="Cheng J."/>
            <person name="Zhang Y."/>
            <person name="Shi Q."/>
            <person name="Xie Y."/>
            <person name="Shi X."/>
            <person name="Chang Y."/>
            <person name="Huang F."/>
            <person name="Chen Y."/>
            <person name="Hong S."/>
            <person name="Mi L."/>
            <person name="Sun Q."/>
            <person name="Zhang L."/>
            <person name="Zhou B."/>
            <person name="Peng R."/>
            <person name="Zhang X."/>
            <person name="Liu F."/>
        </authorList>
    </citation>
    <scope>NUCLEOTIDE SEQUENCE [LARGE SCALE GENOMIC DNA]</scope>
    <source>
        <strain evidence="3">cv. PA1801</strain>
    </source>
</reference>
<evidence type="ECO:0000313" key="2">
    <source>
        <dbReference type="EMBL" id="KAA3472229.1"/>
    </source>
</evidence>
<dbReference type="InterPro" id="IPR043502">
    <property type="entry name" value="DNA/RNA_pol_sf"/>
</dbReference>
<dbReference type="PANTHER" id="PTHR46890">
    <property type="entry name" value="NON-LTR RETROLELEMENT REVERSE TRANSCRIPTASE-LIKE PROTEIN-RELATED"/>
    <property type="match status" value="1"/>
</dbReference>
<dbReference type="InterPro" id="IPR000477">
    <property type="entry name" value="RT_dom"/>
</dbReference>
<comment type="caution">
    <text evidence="2">The sequence shown here is derived from an EMBL/GenBank/DDBJ whole genome shotgun (WGS) entry which is preliminary data.</text>
</comment>
<dbReference type="Proteomes" id="UP000325315">
    <property type="component" value="Unassembled WGS sequence"/>
</dbReference>
<dbReference type="SUPFAM" id="SSF56672">
    <property type="entry name" value="DNA/RNA polymerases"/>
    <property type="match status" value="1"/>
</dbReference>
<sequence length="359" mass="40922">MEIDKDEIYWEQIARANWLQLRDKSLAYFHKCALARRRANTISKLVMDDGKEIDEGIEIMETASLFFQDLFKSKGVANPCKVLEGIEETISHVENEVLLSPFQEEEIQTALKGMGPIKAPGSDGFPALFFQRYWHIVGNDVIDYCLGILNDKKEIETFSRTYIVLIPKVQKPTKLVNFRPISLCTVIYKVVAKTIASRLQDVMDRCIDSVQIAFVPGRLILDNKRIGKRGFMAVKLDMSKTYDRVEWDFIEEVMLKIGFAREWVDLIMRCVTTVSYAVNINGRRGSLFHPTRGLRQGDPLSPFLFLIYSEGLSSLMRTTKRKGLVRGTRASRQGPEISHLLFADDCVLFGEATSTGQQF</sequence>
<dbReference type="Pfam" id="PF00078">
    <property type="entry name" value="RVT_1"/>
    <property type="match status" value="1"/>
</dbReference>
<dbReference type="PANTHER" id="PTHR46890:SF48">
    <property type="entry name" value="RNA-DIRECTED DNA POLYMERASE"/>
    <property type="match status" value="1"/>
</dbReference>
<keyword evidence="3" id="KW-1185">Reference proteome</keyword>
<feature type="domain" description="Reverse transcriptase" evidence="1">
    <location>
        <begin position="147"/>
        <end position="359"/>
    </location>
</feature>
<proteinExistence type="predicted"/>
<accession>A0A5B6VS37</accession>